<feature type="compositionally biased region" description="Basic residues" evidence="6">
    <location>
        <begin position="269"/>
        <end position="280"/>
    </location>
</feature>
<keyword evidence="5" id="KW-0413">Isomerase</keyword>
<keyword evidence="3" id="KW-0479">Metal-binding</keyword>
<dbReference type="Proteomes" id="UP000319836">
    <property type="component" value="Unassembled WGS sequence"/>
</dbReference>
<dbReference type="Pfam" id="PF02880">
    <property type="entry name" value="PGM_PMM_III"/>
    <property type="match status" value="1"/>
</dbReference>
<dbReference type="InterPro" id="IPR005846">
    <property type="entry name" value="A-D-PHexomutase_a/b/a-III"/>
</dbReference>
<evidence type="ECO:0000256" key="3">
    <source>
        <dbReference type="ARBA" id="ARBA00022723"/>
    </source>
</evidence>
<protein>
    <recommendedName>
        <fullName evidence="11">Alpha-D-phosphohexomutase alpha/beta/alpha domain-containing protein</fullName>
    </recommendedName>
</protein>
<evidence type="ECO:0000259" key="7">
    <source>
        <dbReference type="Pfam" id="PF02879"/>
    </source>
</evidence>
<evidence type="ECO:0000256" key="1">
    <source>
        <dbReference type="ARBA" id="ARBA00001946"/>
    </source>
</evidence>
<evidence type="ECO:0000256" key="2">
    <source>
        <dbReference type="ARBA" id="ARBA00022553"/>
    </source>
</evidence>
<dbReference type="SUPFAM" id="SSF55957">
    <property type="entry name" value="Phosphoglucomutase, C-terminal domain"/>
    <property type="match status" value="1"/>
</dbReference>
<dbReference type="PANTHER" id="PTHR42946">
    <property type="entry name" value="PHOSPHOHEXOSE MUTASE"/>
    <property type="match status" value="1"/>
</dbReference>
<accession>A0A538U1Z4</accession>
<dbReference type="GO" id="GO:0046872">
    <property type="term" value="F:metal ion binding"/>
    <property type="evidence" value="ECO:0007669"/>
    <property type="project" value="UniProtKB-KW"/>
</dbReference>
<name>A0A538U1Z4_UNCEI</name>
<organism evidence="9 10">
    <name type="scientific">Eiseniibacteriota bacterium</name>
    <dbReference type="NCBI Taxonomy" id="2212470"/>
    <lineage>
        <taxon>Bacteria</taxon>
        <taxon>Candidatus Eiseniibacteriota</taxon>
    </lineage>
</organism>
<dbReference type="Pfam" id="PF02879">
    <property type="entry name" value="PGM_PMM_II"/>
    <property type="match status" value="1"/>
</dbReference>
<evidence type="ECO:0008006" key="11">
    <source>
        <dbReference type="Google" id="ProtNLM"/>
    </source>
</evidence>
<dbReference type="PANTHER" id="PTHR42946:SF1">
    <property type="entry name" value="PHOSPHOGLUCOMUTASE (ALPHA-D-GLUCOSE-1,6-BISPHOSPHATE-DEPENDENT)"/>
    <property type="match status" value="1"/>
</dbReference>
<feature type="domain" description="Alpha-D-phosphohexomutase alpha/beta/alpha" evidence="7">
    <location>
        <begin position="4"/>
        <end position="95"/>
    </location>
</feature>
<dbReference type="InterPro" id="IPR005845">
    <property type="entry name" value="A-D-PHexomutase_a/b/a-II"/>
</dbReference>
<evidence type="ECO:0000256" key="5">
    <source>
        <dbReference type="ARBA" id="ARBA00023235"/>
    </source>
</evidence>
<dbReference type="GO" id="GO:0005829">
    <property type="term" value="C:cytosol"/>
    <property type="evidence" value="ECO:0007669"/>
    <property type="project" value="TreeGrafter"/>
</dbReference>
<feature type="region of interest" description="Disordered" evidence="6">
    <location>
        <begin position="249"/>
        <end position="352"/>
    </location>
</feature>
<dbReference type="AlphaFoldDB" id="A0A538U1Z4"/>
<evidence type="ECO:0000313" key="9">
    <source>
        <dbReference type="EMBL" id="TMQ69925.1"/>
    </source>
</evidence>
<evidence type="ECO:0000256" key="4">
    <source>
        <dbReference type="ARBA" id="ARBA00022842"/>
    </source>
</evidence>
<dbReference type="InterPro" id="IPR036900">
    <property type="entry name" value="A-D-PHexomutase_C_sf"/>
</dbReference>
<keyword evidence="2" id="KW-0597">Phosphoprotein</keyword>
<dbReference type="InterPro" id="IPR050060">
    <property type="entry name" value="Phosphoglucosamine_mutase"/>
</dbReference>
<dbReference type="GO" id="GO:0008966">
    <property type="term" value="F:phosphoglucosamine mutase activity"/>
    <property type="evidence" value="ECO:0007669"/>
    <property type="project" value="TreeGrafter"/>
</dbReference>
<feature type="compositionally biased region" description="Basic and acidic residues" evidence="6">
    <location>
        <begin position="310"/>
        <end position="328"/>
    </location>
</feature>
<evidence type="ECO:0000259" key="8">
    <source>
        <dbReference type="Pfam" id="PF02880"/>
    </source>
</evidence>
<evidence type="ECO:0000313" key="10">
    <source>
        <dbReference type="Proteomes" id="UP000319836"/>
    </source>
</evidence>
<keyword evidence="4" id="KW-0460">Magnesium</keyword>
<dbReference type="GO" id="GO:0005975">
    <property type="term" value="P:carbohydrate metabolic process"/>
    <property type="evidence" value="ECO:0007669"/>
    <property type="project" value="InterPro"/>
</dbReference>
<sequence length="352" mass="38118">GLEDVNLAAIRARKLNVVVDGCASVGGVTAPRLLRQLNATVVELDCVPNGIFTRELEPLPEHLGHLGRAVREAGADFGVALDPDADRAAFVDAAGVALGEEFTVALATATVLERRTGPVVTNFSTSRMMDAVCARAHVPLHRTLVGEAHVVAAMREHRAVVGGEGNGGVILPAAHYGRDGLVAIALVAQAMRSGESLRALADRLPRLVMRKLKASRSQEPWERAAGRLRAAFPGFATESADGLRFSQGDDWVHVRPSGTEPSRAARWQGRLRRSHVRNRGLRGASPMSPHSRRGTQAPRVSRLRLRRHRDPGERIPRHLEGRGQDPHPRVAAQRPHRAGDDRDRAHALGHAR</sequence>
<comment type="caution">
    <text evidence="9">The sequence shown here is derived from an EMBL/GenBank/DDBJ whole genome shotgun (WGS) entry which is preliminary data.</text>
</comment>
<dbReference type="GO" id="GO:0004615">
    <property type="term" value="F:phosphomannomutase activity"/>
    <property type="evidence" value="ECO:0007669"/>
    <property type="project" value="TreeGrafter"/>
</dbReference>
<feature type="compositionally biased region" description="Basic and acidic residues" evidence="6">
    <location>
        <begin position="337"/>
        <end position="346"/>
    </location>
</feature>
<dbReference type="GO" id="GO:0006048">
    <property type="term" value="P:UDP-N-acetylglucosamine biosynthetic process"/>
    <property type="evidence" value="ECO:0007669"/>
    <property type="project" value="TreeGrafter"/>
</dbReference>
<dbReference type="Gene3D" id="3.40.120.10">
    <property type="entry name" value="Alpha-D-Glucose-1,6-Bisphosphate, subunit A, domain 3"/>
    <property type="match status" value="2"/>
</dbReference>
<gene>
    <name evidence="9" type="ORF">E6K80_10110</name>
</gene>
<dbReference type="Gene3D" id="3.30.310.50">
    <property type="entry name" value="Alpha-D-phosphohexomutase, C-terminal domain"/>
    <property type="match status" value="1"/>
</dbReference>
<feature type="domain" description="Alpha-D-phosphohexomutase alpha/beta/alpha" evidence="8">
    <location>
        <begin position="104"/>
        <end position="204"/>
    </location>
</feature>
<dbReference type="EMBL" id="VBPA01000253">
    <property type="protein sequence ID" value="TMQ69925.1"/>
    <property type="molecule type" value="Genomic_DNA"/>
</dbReference>
<dbReference type="SUPFAM" id="SSF53738">
    <property type="entry name" value="Phosphoglucomutase, first 3 domains"/>
    <property type="match status" value="2"/>
</dbReference>
<feature type="non-terminal residue" evidence="9">
    <location>
        <position position="1"/>
    </location>
</feature>
<evidence type="ECO:0000256" key="6">
    <source>
        <dbReference type="SAM" id="MobiDB-lite"/>
    </source>
</evidence>
<comment type="cofactor">
    <cofactor evidence="1">
        <name>Mg(2+)</name>
        <dbReference type="ChEBI" id="CHEBI:18420"/>
    </cofactor>
</comment>
<dbReference type="InterPro" id="IPR016055">
    <property type="entry name" value="A-D-PHexomutase_a/b/a-I/II/III"/>
</dbReference>
<proteinExistence type="predicted"/>
<reference evidence="9 10" key="1">
    <citation type="journal article" date="2019" name="Nat. Microbiol.">
        <title>Mediterranean grassland soil C-N compound turnover is dependent on rainfall and depth, and is mediated by genomically divergent microorganisms.</title>
        <authorList>
            <person name="Diamond S."/>
            <person name="Andeer P.F."/>
            <person name="Li Z."/>
            <person name="Crits-Christoph A."/>
            <person name="Burstein D."/>
            <person name="Anantharaman K."/>
            <person name="Lane K.R."/>
            <person name="Thomas B.C."/>
            <person name="Pan C."/>
            <person name="Northen T.R."/>
            <person name="Banfield J.F."/>
        </authorList>
    </citation>
    <scope>NUCLEOTIDE SEQUENCE [LARGE SCALE GENOMIC DNA]</scope>
    <source>
        <strain evidence="9">WS_10</strain>
    </source>
</reference>
<dbReference type="GO" id="GO:0009252">
    <property type="term" value="P:peptidoglycan biosynthetic process"/>
    <property type="evidence" value="ECO:0007669"/>
    <property type="project" value="TreeGrafter"/>
</dbReference>